<dbReference type="EMBL" id="LCUC01000487">
    <property type="protein sequence ID" value="KKY30417.1"/>
    <property type="molecule type" value="Genomic_DNA"/>
</dbReference>
<accession>A0A0G2F6U2</accession>
<comment type="caution">
    <text evidence="3">The sequence shown here is derived from an EMBL/GenBank/DDBJ whole genome shotgun (WGS) entry which is preliminary data.</text>
</comment>
<sequence length="247" mass="28483">MILVFLRQLEYYSGILFLTTNIVGVIDEAFKSRIHVALEYPAIDEDSTREIWSKMLQRINQDNERAEMKIPFNEKTLMKFAKNHYRSHQRNGTTWNGRQIRNAFQTAIGIGQYERLKKIDEAEAQGRPPDRSSRYIRLTLASFETVAETTSDFEKYITRTRGDDRERAAAHEFRRDEHSREPPPPKAKEVRRRTKRETAPVSDSDDQVGQDAVYRSNSDDGSDEEMIADGFEFQEVEGGCGSGNPNP</sequence>
<reference evidence="3 4" key="2">
    <citation type="submission" date="2015-05" db="EMBL/GenBank/DDBJ databases">
        <authorList>
            <person name="Morales-Cruz A."/>
            <person name="Amrine K.C."/>
            <person name="Cantu D."/>
        </authorList>
    </citation>
    <scope>NUCLEOTIDE SEQUENCE [LARGE SCALE GENOMIC DNA]</scope>
    <source>
        <strain evidence="3">DA912</strain>
    </source>
</reference>
<dbReference type="PANTHER" id="PTHR46411:SF2">
    <property type="entry name" value="AAA+ ATPASE DOMAIN-CONTAINING PROTEIN"/>
    <property type="match status" value="1"/>
</dbReference>
<gene>
    <name evidence="3" type="ORF">UCDDA912_g09642</name>
</gene>
<dbReference type="SUPFAM" id="SSF52540">
    <property type="entry name" value="P-loop containing nucleoside triphosphate hydrolases"/>
    <property type="match status" value="1"/>
</dbReference>
<evidence type="ECO:0000313" key="3">
    <source>
        <dbReference type="EMBL" id="KKY30417.1"/>
    </source>
</evidence>
<name>A0A0G2F6U2_9PEZI</name>
<dbReference type="Gene3D" id="3.40.50.300">
    <property type="entry name" value="P-loop containing nucleotide triphosphate hydrolases"/>
    <property type="match status" value="1"/>
</dbReference>
<dbReference type="AlphaFoldDB" id="A0A0G2F6U2"/>
<dbReference type="InterPro" id="IPR027417">
    <property type="entry name" value="P-loop_NTPase"/>
</dbReference>
<protein>
    <submittedName>
        <fullName evidence="3">Putative atpase aaa+ type core</fullName>
    </submittedName>
</protein>
<dbReference type="PANTHER" id="PTHR46411">
    <property type="entry name" value="FAMILY ATPASE, PUTATIVE-RELATED"/>
    <property type="match status" value="1"/>
</dbReference>
<dbReference type="OrthoDB" id="10042665at2759"/>
<dbReference type="Proteomes" id="UP000034680">
    <property type="component" value="Unassembled WGS sequence"/>
</dbReference>
<dbReference type="Pfam" id="PF23232">
    <property type="entry name" value="AAA_lid_13"/>
    <property type="match status" value="1"/>
</dbReference>
<proteinExistence type="predicted"/>
<feature type="compositionally biased region" description="Basic and acidic residues" evidence="1">
    <location>
        <begin position="159"/>
        <end position="188"/>
    </location>
</feature>
<feature type="compositionally biased region" description="Acidic residues" evidence="1">
    <location>
        <begin position="220"/>
        <end position="235"/>
    </location>
</feature>
<feature type="domain" description="AAA+ ATPase lid" evidence="2">
    <location>
        <begin position="44"/>
        <end position="163"/>
    </location>
</feature>
<keyword evidence="4" id="KW-1185">Reference proteome</keyword>
<feature type="region of interest" description="Disordered" evidence="1">
    <location>
        <begin position="159"/>
        <end position="247"/>
    </location>
</feature>
<evidence type="ECO:0000313" key="4">
    <source>
        <dbReference type="Proteomes" id="UP000034680"/>
    </source>
</evidence>
<reference evidence="3 4" key="1">
    <citation type="submission" date="2015-05" db="EMBL/GenBank/DDBJ databases">
        <title>Distinctive expansion of gene families associated with plant cell wall degradation and secondary metabolism in the genomes of grapevine trunk pathogens.</title>
        <authorList>
            <person name="Lawrence D.P."/>
            <person name="Travadon R."/>
            <person name="Rolshausen P.E."/>
            <person name="Baumgartner K."/>
        </authorList>
    </citation>
    <scope>NUCLEOTIDE SEQUENCE [LARGE SCALE GENOMIC DNA]</scope>
    <source>
        <strain evidence="3">DA912</strain>
    </source>
</reference>
<evidence type="ECO:0000256" key="1">
    <source>
        <dbReference type="SAM" id="MobiDB-lite"/>
    </source>
</evidence>
<evidence type="ECO:0000259" key="2">
    <source>
        <dbReference type="Pfam" id="PF23232"/>
    </source>
</evidence>
<organism evidence="3 4">
    <name type="scientific">Diaporthe ampelina</name>
    <dbReference type="NCBI Taxonomy" id="1214573"/>
    <lineage>
        <taxon>Eukaryota</taxon>
        <taxon>Fungi</taxon>
        <taxon>Dikarya</taxon>
        <taxon>Ascomycota</taxon>
        <taxon>Pezizomycotina</taxon>
        <taxon>Sordariomycetes</taxon>
        <taxon>Sordariomycetidae</taxon>
        <taxon>Diaporthales</taxon>
        <taxon>Diaporthaceae</taxon>
        <taxon>Diaporthe</taxon>
    </lineage>
</organism>
<dbReference type="InterPro" id="IPR056599">
    <property type="entry name" value="AAA_lid_fung"/>
</dbReference>
<feature type="compositionally biased region" description="Gly residues" evidence="1">
    <location>
        <begin position="238"/>
        <end position="247"/>
    </location>
</feature>